<gene>
    <name evidence="4" type="ORF">N7496_009965</name>
</gene>
<accession>A0A9W9RPY7</accession>
<dbReference type="OrthoDB" id="73875at2759"/>
<dbReference type="PANTHER" id="PTHR47700">
    <property type="entry name" value="V CHITINASE, PUTATIVE (AFU_ORTHOLOGUE AFUA_6G13720)-RELATED"/>
    <property type="match status" value="1"/>
</dbReference>
<dbReference type="Gene3D" id="3.10.350.10">
    <property type="entry name" value="LysM domain"/>
    <property type="match status" value="1"/>
</dbReference>
<dbReference type="PROSITE" id="PS51782">
    <property type="entry name" value="LYSM"/>
    <property type="match status" value="1"/>
</dbReference>
<evidence type="ECO:0000259" key="3">
    <source>
        <dbReference type="PROSITE" id="PS51782"/>
    </source>
</evidence>
<dbReference type="GO" id="GO:0008061">
    <property type="term" value="F:chitin binding"/>
    <property type="evidence" value="ECO:0007669"/>
    <property type="project" value="UniProtKB-KW"/>
</dbReference>
<evidence type="ECO:0000256" key="1">
    <source>
        <dbReference type="ARBA" id="ARBA00022669"/>
    </source>
</evidence>
<evidence type="ECO:0000313" key="5">
    <source>
        <dbReference type="Proteomes" id="UP001147782"/>
    </source>
</evidence>
<dbReference type="InterPro" id="IPR053214">
    <property type="entry name" value="LysM12-like"/>
</dbReference>
<reference evidence="4" key="2">
    <citation type="journal article" date="2023" name="IMA Fungus">
        <title>Comparative genomic study of the Penicillium genus elucidates a diverse pangenome and 15 lateral gene transfer events.</title>
        <authorList>
            <person name="Petersen C."/>
            <person name="Sorensen T."/>
            <person name="Nielsen M.R."/>
            <person name="Sondergaard T.E."/>
            <person name="Sorensen J.L."/>
            <person name="Fitzpatrick D.A."/>
            <person name="Frisvad J.C."/>
            <person name="Nielsen K.L."/>
        </authorList>
    </citation>
    <scope>NUCLEOTIDE SEQUENCE</scope>
    <source>
        <strain evidence="4">IBT 29864</strain>
    </source>
</reference>
<evidence type="ECO:0000256" key="2">
    <source>
        <dbReference type="ARBA" id="ARBA00023026"/>
    </source>
</evidence>
<dbReference type="EMBL" id="JAPZBS010000008">
    <property type="protein sequence ID" value="KAJ5364252.1"/>
    <property type="molecule type" value="Genomic_DNA"/>
</dbReference>
<dbReference type="GeneID" id="81442057"/>
<organism evidence="4 5">
    <name type="scientific">Penicillium cataractarum</name>
    <dbReference type="NCBI Taxonomy" id="2100454"/>
    <lineage>
        <taxon>Eukaryota</taxon>
        <taxon>Fungi</taxon>
        <taxon>Dikarya</taxon>
        <taxon>Ascomycota</taxon>
        <taxon>Pezizomycotina</taxon>
        <taxon>Eurotiomycetes</taxon>
        <taxon>Eurotiomycetidae</taxon>
        <taxon>Eurotiales</taxon>
        <taxon>Aspergillaceae</taxon>
        <taxon>Penicillium</taxon>
    </lineage>
</organism>
<dbReference type="PANTHER" id="PTHR47700:SF2">
    <property type="entry name" value="CHITINASE"/>
    <property type="match status" value="1"/>
</dbReference>
<sequence>CGITASQFTSFNPQSSLCSSLVPGNSVCCSAESTSVSYSQQSNGAVCNTYTVKSGDYCDSIISKYAISVTELESYNSRTWGWSGCNALQSGRLICVSSGEPPMPAALAGAVCGPQVPGTQCPSNWADLESLNPCPLNDCPKLHFQLRIRLHKQAQVLLSRRKGVVLHRQGLVVRHQASILLRAPPSTQLVPLIQRVLRVKNHNPYDEQNYQRPFHCNPRSLVNPNL</sequence>
<feature type="domain" description="LysM" evidence="3">
    <location>
        <begin position="48"/>
        <end position="96"/>
    </location>
</feature>
<keyword evidence="5" id="KW-1185">Reference proteome</keyword>
<dbReference type="CDD" id="cd00118">
    <property type="entry name" value="LysM"/>
    <property type="match status" value="1"/>
</dbReference>
<keyword evidence="1" id="KW-0147">Chitin-binding</keyword>
<dbReference type="Proteomes" id="UP001147782">
    <property type="component" value="Unassembled WGS sequence"/>
</dbReference>
<dbReference type="AlphaFoldDB" id="A0A9W9RPY7"/>
<feature type="non-terminal residue" evidence="4">
    <location>
        <position position="226"/>
    </location>
</feature>
<dbReference type="InterPro" id="IPR036779">
    <property type="entry name" value="LysM_dom_sf"/>
</dbReference>
<dbReference type="SUPFAM" id="SSF54106">
    <property type="entry name" value="LysM domain"/>
    <property type="match status" value="1"/>
</dbReference>
<dbReference type="RefSeq" id="XP_056551878.1">
    <property type="nucleotide sequence ID" value="XM_056702878.1"/>
</dbReference>
<dbReference type="Pfam" id="PF01476">
    <property type="entry name" value="LysM"/>
    <property type="match status" value="1"/>
</dbReference>
<protein>
    <submittedName>
        <fullName evidence="4">Class V chitinase-like protein</fullName>
    </submittedName>
</protein>
<dbReference type="SMART" id="SM00257">
    <property type="entry name" value="LysM"/>
    <property type="match status" value="1"/>
</dbReference>
<comment type="caution">
    <text evidence="4">The sequence shown here is derived from an EMBL/GenBank/DDBJ whole genome shotgun (WGS) entry which is preliminary data.</text>
</comment>
<name>A0A9W9RPY7_9EURO</name>
<keyword evidence="2" id="KW-0843">Virulence</keyword>
<proteinExistence type="predicted"/>
<evidence type="ECO:0000313" key="4">
    <source>
        <dbReference type="EMBL" id="KAJ5364252.1"/>
    </source>
</evidence>
<dbReference type="InterPro" id="IPR018392">
    <property type="entry name" value="LysM"/>
</dbReference>
<reference evidence="4" key="1">
    <citation type="submission" date="2022-11" db="EMBL/GenBank/DDBJ databases">
        <authorList>
            <person name="Petersen C."/>
        </authorList>
    </citation>
    <scope>NUCLEOTIDE SEQUENCE</scope>
    <source>
        <strain evidence="4">IBT 29864</strain>
    </source>
</reference>